<keyword evidence="1" id="KW-1133">Transmembrane helix</keyword>
<keyword evidence="4" id="KW-1185">Reference proteome</keyword>
<protein>
    <submittedName>
        <fullName evidence="3">Uncharacterized protein</fullName>
    </submittedName>
</protein>
<name>A0A5D2A733_GOSDA</name>
<keyword evidence="1" id="KW-0812">Transmembrane</keyword>
<evidence type="ECO:0000313" key="3">
    <source>
        <dbReference type="EMBL" id="TYG39716.1"/>
    </source>
</evidence>
<keyword evidence="1" id="KW-0472">Membrane</keyword>
<evidence type="ECO:0000256" key="2">
    <source>
        <dbReference type="SAM" id="SignalP"/>
    </source>
</evidence>
<accession>A0A5D2A733</accession>
<feature type="chain" id="PRO_5023081455" evidence="2">
    <location>
        <begin position="26"/>
        <end position="62"/>
    </location>
</feature>
<organism evidence="3 4">
    <name type="scientific">Gossypium darwinii</name>
    <name type="common">Darwin's cotton</name>
    <name type="synonym">Gossypium barbadense var. darwinii</name>
    <dbReference type="NCBI Taxonomy" id="34276"/>
    <lineage>
        <taxon>Eukaryota</taxon>
        <taxon>Viridiplantae</taxon>
        <taxon>Streptophyta</taxon>
        <taxon>Embryophyta</taxon>
        <taxon>Tracheophyta</taxon>
        <taxon>Spermatophyta</taxon>
        <taxon>Magnoliopsida</taxon>
        <taxon>eudicotyledons</taxon>
        <taxon>Gunneridae</taxon>
        <taxon>Pentapetalae</taxon>
        <taxon>rosids</taxon>
        <taxon>malvids</taxon>
        <taxon>Malvales</taxon>
        <taxon>Malvaceae</taxon>
        <taxon>Malvoideae</taxon>
        <taxon>Gossypium</taxon>
    </lineage>
</organism>
<dbReference type="EMBL" id="CM017712">
    <property type="protein sequence ID" value="TYG39716.1"/>
    <property type="molecule type" value="Genomic_DNA"/>
</dbReference>
<proteinExistence type="predicted"/>
<reference evidence="3 4" key="1">
    <citation type="submission" date="2019-06" db="EMBL/GenBank/DDBJ databases">
        <title>WGS assembly of Gossypium darwinii.</title>
        <authorList>
            <person name="Chen Z.J."/>
            <person name="Sreedasyam A."/>
            <person name="Ando A."/>
            <person name="Song Q."/>
            <person name="De L."/>
            <person name="Hulse-Kemp A."/>
            <person name="Ding M."/>
            <person name="Ye W."/>
            <person name="Kirkbride R."/>
            <person name="Jenkins J."/>
            <person name="Plott C."/>
            <person name="Lovell J."/>
            <person name="Lin Y.-M."/>
            <person name="Vaughn R."/>
            <person name="Liu B."/>
            <person name="Li W."/>
            <person name="Simpson S."/>
            <person name="Scheffler B."/>
            <person name="Saski C."/>
            <person name="Grover C."/>
            <person name="Hu G."/>
            <person name="Conover J."/>
            <person name="Carlson J."/>
            <person name="Shu S."/>
            <person name="Boston L."/>
            <person name="Williams M."/>
            <person name="Peterson D."/>
            <person name="Mcgee K."/>
            <person name="Jones D."/>
            <person name="Wendel J."/>
            <person name="Stelly D."/>
            <person name="Grimwood J."/>
            <person name="Schmutz J."/>
        </authorList>
    </citation>
    <scope>NUCLEOTIDE SEQUENCE [LARGE SCALE GENOMIC DNA]</scope>
    <source>
        <strain evidence="3">1808015.09</strain>
    </source>
</reference>
<evidence type="ECO:0000256" key="1">
    <source>
        <dbReference type="SAM" id="Phobius"/>
    </source>
</evidence>
<feature type="transmembrane region" description="Helical" evidence="1">
    <location>
        <begin position="41"/>
        <end position="61"/>
    </location>
</feature>
<dbReference type="Proteomes" id="UP000323506">
    <property type="component" value="Chromosome D12"/>
</dbReference>
<keyword evidence="2" id="KW-0732">Signal</keyword>
<gene>
    <name evidence="3" type="ORF">ES288_D12G037400v1</name>
</gene>
<feature type="signal peptide" evidence="2">
    <location>
        <begin position="1"/>
        <end position="25"/>
    </location>
</feature>
<sequence length="62" mass="6972">MSLTAVLYWAIKWLLLFISGGETMANLDLDGILCYSYGESSVSTVNISLVLTLSIFDLWIYF</sequence>
<dbReference type="AlphaFoldDB" id="A0A5D2A733"/>
<evidence type="ECO:0000313" key="4">
    <source>
        <dbReference type="Proteomes" id="UP000323506"/>
    </source>
</evidence>